<feature type="region of interest" description="Disordered" evidence="6">
    <location>
        <begin position="1"/>
        <end position="29"/>
    </location>
</feature>
<feature type="compositionally biased region" description="Basic and acidic residues" evidence="6">
    <location>
        <begin position="647"/>
        <end position="657"/>
    </location>
</feature>
<evidence type="ECO:0000256" key="3">
    <source>
        <dbReference type="ARBA" id="ARBA00022553"/>
    </source>
</evidence>
<keyword evidence="7" id="KW-0812">Transmembrane</keyword>
<reference evidence="9 10" key="2">
    <citation type="journal article" date="2023" name="ChemBioChem">
        <title>Acyltransferase Domain Exchange between Two Independent Type I Polyketide Synthases in the Same Producer Strain of Macrolide Antibiotics.</title>
        <authorList>
            <person name="Kudo F."/>
            <person name="Kishikawa K."/>
            <person name="Tsuboi K."/>
            <person name="Kido T."/>
            <person name="Usui T."/>
            <person name="Hashimoto J."/>
            <person name="Shin-Ya K."/>
            <person name="Miyanaga A."/>
            <person name="Eguchi T."/>
        </authorList>
    </citation>
    <scope>NUCLEOTIDE SEQUENCE [LARGE SCALE GENOMIC DNA]</scope>
    <source>
        <strain evidence="9 10">A-8890</strain>
    </source>
</reference>
<dbReference type="RefSeq" id="WP_286250033.1">
    <property type="nucleotide sequence ID" value="NZ_AP018448.1"/>
</dbReference>
<feature type="compositionally biased region" description="Low complexity" evidence="6">
    <location>
        <begin position="410"/>
        <end position="444"/>
    </location>
</feature>
<evidence type="ECO:0000256" key="6">
    <source>
        <dbReference type="SAM" id="MobiDB-lite"/>
    </source>
</evidence>
<evidence type="ECO:0000313" key="10">
    <source>
        <dbReference type="Proteomes" id="UP001321542"/>
    </source>
</evidence>
<dbReference type="Gene3D" id="3.30.565.10">
    <property type="entry name" value="Histidine kinase-like ATPase, C-terminal domain"/>
    <property type="match status" value="1"/>
</dbReference>
<evidence type="ECO:0000313" key="9">
    <source>
        <dbReference type="EMBL" id="BBC31344.1"/>
    </source>
</evidence>
<keyword evidence="5" id="KW-0418">Kinase</keyword>
<feature type="transmembrane region" description="Helical" evidence="7">
    <location>
        <begin position="72"/>
        <end position="95"/>
    </location>
</feature>
<keyword evidence="3" id="KW-0597">Phosphoprotein</keyword>
<feature type="compositionally biased region" description="Basic and acidic residues" evidence="6">
    <location>
        <begin position="553"/>
        <end position="572"/>
    </location>
</feature>
<dbReference type="EMBL" id="AP018448">
    <property type="protein sequence ID" value="BBC31344.1"/>
    <property type="molecule type" value="Genomic_DNA"/>
</dbReference>
<dbReference type="InterPro" id="IPR050428">
    <property type="entry name" value="TCS_sensor_his_kinase"/>
</dbReference>
<keyword evidence="7" id="KW-0472">Membrane</keyword>
<evidence type="ECO:0000256" key="2">
    <source>
        <dbReference type="ARBA" id="ARBA00012438"/>
    </source>
</evidence>
<feature type="region of interest" description="Disordered" evidence="6">
    <location>
        <begin position="407"/>
        <end position="575"/>
    </location>
</feature>
<proteinExistence type="predicted"/>
<keyword evidence="4" id="KW-0808">Transferase</keyword>
<evidence type="ECO:0000256" key="1">
    <source>
        <dbReference type="ARBA" id="ARBA00000085"/>
    </source>
</evidence>
<dbReference type="PANTHER" id="PTHR45436:SF5">
    <property type="entry name" value="SENSOR HISTIDINE KINASE TRCS"/>
    <property type="match status" value="1"/>
</dbReference>
<dbReference type="Proteomes" id="UP001321542">
    <property type="component" value="Chromosome"/>
</dbReference>
<sequence length="695" mass="73488">MSHLRAPAARADRREGGRHGRSVNRSVPSLPETHIRPQLLRLAVLPPIAVALSACAAVLFTVRSTGARPGLTLWAVLAGAAGVALAGIVIAAVAAGRAAKSVHDRLAALRQVSAAGEEDLRALVEALRRGDGAPKRGPRSKPARDADDFELLTADLYAAHDNAVTAVVQASQLSSHAGSEQKLEVFVNLARRLQSLVQREISILDELENEIEDPDLLKGLFHVDHLATRIRRHAENLAVLGGAVSRRQWSNPVPMTEVLRSAIAEVEQYSRVKLVPPIDGTLRGHAVADVIHLVAELVENATVFSAPHTQVLLRANLCTSGLAVEVEDRGLGMPVTEQNKMNTLLADPDQVNVASLLQDGRIGLFVVSQLARRHGLQVRLQTNIYGGVQAVIVVPQGLLGIEQGAPADVPQTQSQSQQPTGVRRPAAGAGPRHAQAPTPQRTAAPAPPAQPSPATAARPESPAPAPHSTTRFVPRQQGPATGRGRAGSPLPVRGPRDERPNPSEAPPGIRPDDRRTVAENTATPPTPRVGGTVRGTMGKPQLPRRRAQQHLVPELRDGPPPSPRHDPDHYVGHDPGLMAAFQRGIGLAEARQMETSDWDAPDWDASALSPAAPDRAFPQVCSHLDAGLMDPPSRIGTSHPDALHMELAHMDAPHKDAAQPLGGPTGGAAPSAVPPSNLDAAHDRTSRQDGSTPAG</sequence>
<feature type="region of interest" description="Disordered" evidence="6">
    <location>
        <begin position="647"/>
        <end position="695"/>
    </location>
</feature>
<dbReference type="InterPro" id="IPR003594">
    <property type="entry name" value="HATPase_dom"/>
</dbReference>
<dbReference type="EC" id="2.7.13.3" evidence="2"/>
<evidence type="ECO:0000256" key="4">
    <source>
        <dbReference type="ARBA" id="ARBA00022679"/>
    </source>
</evidence>
<feature type="transmembrane region" description="Helical" evidence="7">
    <location>
        <begin position="39"/>
        <end position="60"/>
    </location>
</feature>
<gene>
    <name evidence="9" type="ORF">SGFS_026380</name>
</gene>
<comment type="catalytic activity">
    <reaction evidence="1">
        <text>ATP + protein L-histidine = ADP + protein N-phospho-L-histidine.</text>
        <dbReference type="EC" id="2.7.13.3"/>
    </reaction>
</comment>
<evidence type="ECO:0000256" key="5">
    <source>
        <dbReference type="ARBA" id="ARBA00022777"/>
    </source>
</evidence>
<dbReference type="InterPro" id="IPR036890">
    <property type="entry name" value="HATPase_C_sf"/>
</dbReference>
<evidence type="ECO:0000259" key="8">
    <source>
        <dbReference type="Pfam" id="PF02518"/>
    </source>
</evidence>
<organism evidence="9 10">
    <name type="scientific">Streptomyces graminofaciens</name>
    <dbReference type="NCBI Taxonomy" id="68212"/>
    <lineage>
        <taxon>Bacteria</taxon>
        <taxon>Bacillati</taxon>
        <taxon>Actinomycetota</taxon>
        <taxon>Actinomycetes</taxon>
        <taxon>Kitasatosporales</taxon>
        <taxon>Streptomycetaceae</taxon>
        <taxon>Streptomyces</taxon>
    </lineage>
</organism>
<evidence type="ECO:0000256" key="7">
    <source>
        <dbReference type="SAM" id="Phobius"/>
    </source>
</evidence>
<reference evidence="9 10" key="1">
    <citation type="journal article" date="2010" name="ChemBioChem">
        <title>Cloning and characterization of the biosynthetic gene cluster of 16-membered macrolide antibiotic FD-891: involvement of a dual functional cytochrome P450 monooxygenase catalyzing epoxidation and hydroxylation.</title>
        <authorList>
            <person name="Kudo F."/>
            <person name="Motegi A."/>
            <person name="Mizoue K."/>
            <person name="Eguchi T."/>
        </authorList>
    </citation>
    <scope>NUCLEOTIDE SEQUENCE [LARGE SCALE GENOMIC DNA]</scope>
    <source>
        <strain evidence="9 10">A-8890</strain>
    </source>
</reference>
<dbReference type="Pfam" id="PF02518">
    <property type="entry name" value="HATPase_c"/>
    <property type="match status" value="1"/>
</dbReference>
<name>A0ABN5VE51_9ACTN</name>
<keyword evidence="7" id="KW-1133">Transmembrane helix</keyword>
<dbReference type="SUPFAM" id="SSF55874">
    <property type="entry name" value="ATPase domain of HSP90 chaperone/DNA topoisomerase II/histidine kinase"/>
    <property type="match status" value="1"/>
</dbReference>
<feature type="domain" description="Histidine kinase/HSP90-like ATPase" evidence="8">
    <location>
        <begin position="289"/>
        <end position="396"/>
    </location>
</feature>
<accession>A0ABN5VE51</accession>
<keyword evidence="10" id="KW-1185">Reference proteome</keyword>
<dbReference type="PANTHER" id="PTHR45436">
    <property type="entry name" value="SENSOR HISTIDINE KINASE YKOH"/>
    <property type="match status" value="1"/>
</dbReference>
<protein>
    <recommendedName>
        <fullName evidence="2">histidine kinase</fullName>
        <ecNumber evidence="2">2.7.13.3</ecNumber>
    </recommendedName>
</protein>